<keyword evidence="1" id="KW-1133">Transmembrane helix</keyword>
<evidence type="ECO:0000313" key="2">
    <source>
        <dbReference type="EMBL" id="TFY97790.1"/>
    </source>
</evidence>
<proteinExistence type="predicted"/>
<dbReference type="RefSeq" id="WP_135286017.1">
    <property type="nucleotide sequence ID" value="NZ_SMLL01000006.1"/>
</dbReference>
<feature type="transmembrane region" description="Helical" evidence="1">
    <location>
        <begin position="18"/>
        <end position="36"/>
    </location>
</feature>
<dbReference type="Proteomes" id="UP000297564">
    <property type="component" value="Unassembled WGS sequence"/>
</dbReference>
<sequence length="228" mass="25478">MPPAETPGTSEGRPRRRWAAAAVLLALGAAALYVGAPRLMPSWTVQTMQERVTQLDPAQIVHLRTPGGLLEVTTLERLEEFAWKSQYTCRFFDCASLLPPTISRVRARASYVYRLPLAAQWTLHRAGDHYRLTVPALELQEPVGFATDSMEIVTEQNGIFSPPKGENRERLIRELGPELARRGKQAPYLASAQAQAERTVREFAARWMREQGSEPALPIRVVFAPPPP</sequence>
<keyword evidence="1" id="KW-0812">Transmembrane</keyword>
<evidence type="ECO:0008006" key="4">
    <source>
        <dbReference type="Google" id="ProtNLM"/>
    </source>
</evidence>
<dbReference type="OrthoDB" id="8911849at2"/>
<keyword evidence="1" id="KW-0472">Membrane</keyword>
<organism evidence="2 3">
    <name type="scientific">Ramlibacter rhizophilus</name>
    <dbReference type="NCBI Taxonomy" id="1781167"/>
    <lineage>
        <taxon>Bacteria</taxon>
        <taxon>Pseudomonadati</taxon>
        <taxon>Pseudomonadota</taxon>
        <taxon>Betaproteobacteria</taxon>
        <taxon>Burkholderiales</taxon>
        <taxon>Comamonadaceae</taxon>
        <taxon>Ramlibacter</taxon>
    </lineage>
</organism>
<comment type="caution">
    <text evidence="2">The sequence shown here is derived from an EMBL/GenBank/DDBJ whole genome shotgun (WGS) entry which is preliminary data.</text>
</comment>
<dbReference type="AlphaFoldDB" id="A0A4Z0BG82"/>
<keyword evidence="3" id="KW-1185">Reference proteome</keyword>
<accession>A0A4Z0BG82</accession>
<gene>
    <name evidence="2" type="ORF">EZ242_15090</name>
</gene>
<protein>
    <recommendedName>
        <fullName evidence="4">DUF4230 domain-containing protein</fullName>
    </recommendedName>
</protein>
<dbReference type="EMBL" id="SMLL01000006">
    <property type="protein sequence ID" value="TFY97790.1"/>
    <property type="molecule type" value="Genomic_DNA"/>
</dbReference>
<evidence type="ECO:0000313" key="3">
    <source>
        <dbReference type="Proteomes" id="UP000297564"/>
    </source>
</evidence>
<name>A0A4Z0BG82_9BURK</name>
<evidence type="ECO:0000256" key="1">
    <source>
        <dbReference type="SAM" id="Phobius"/>
    </source>
</evidence>
<reference evidence="2 3" key="1">
    <citation type="submission" date="2019-03" db="EMBL/GenBank/DDBJ databases">
        <title>Ramlibacter rhizophilus CCTCC AB2015357, whole genome shotgun sequence.</title>
        <authorList>
            <person name="Zhang X."/>
            <person name="Feng G."/>
            <person name="Zhu H."/>
        </authorList>
    </citation>
    <scope>NUCLEOTIDE SEQUENCE [LARGE SCALE GENOMIC DNA]</scope>
    <source>
        <strain evidence="2 3">CCTCC AB2015357</strain>
    </source>
</reference>